<dbReference type="VEuPathDB" id="TriTrypDB:LPAL13_220018200"/>
<feature type="region of interest" description="Disordered" evidence="1">
    <location>
        <begin position="144"/>
        <end position="167"/>
    </location>
</feature>
<accession>A0A088RRB1</accession>
<keyword evidence="3" id="KW-1185">Reference proteome</keyword>
<dbReference type="AlphaFoldDB" id="A0A088RRB1"/>
<dbReference type="Proteomes" id="UP000063063">
    <property type="component" value="Chromosome 22"/>
</dbReference>
<evidence type="ECO:0000313" key="2">
    <source>
        <dbReference type="EMBL" id="AIN98440.1"/>
    </source>
</evidence>
<dbReference type="VEuPathDB" id="TriTrypDB:LPMP_221460"/>
<reference evidence="2 3" key="1">
    <citation type="journal article" date="2015" name="Sci. Rep.">
        <title>The genome of Leishmania panamensis: insights into genomics of the L. (Viannia) subgenus.</title>
        <authorList>
            <person name="Llanes A."/>
            <person name="Restrepo C.M."/>
            <person name="Vecchio G.D."/>
            <person name="Anguizola F.J."/>
            <person name="Lleonart R."/>
        </authorList>
    </citation>
    <scope>NUCLEOTIDE SEQUENCE [LARGE SCALE GENOMIC DNA]</scope>
    <source>
        <strain evidence="2 3">MHOM/PA/94/PSC-1</strain>
    </source>
</reference>
<organism evidence="2 3">
    <name type="scientific">Leishmania panamensis</name>
    <dbReference type="NCBI Taxonomy" id="5679"/>
    <lineage>
        <taxon>Eukaryota</taxon>
        <taxon>Discoba</taxon>
        <taxon>Euglenozoa</taxon>
        <taxon>Kinetoplastea</taxon>
        <taxon>Metakinetoplastina</taxon>
        <taxon>Trypanosomatida</taxon>
        <taxon>Trypanosomatidae</taxon>
        <taxon>Leishmaniinae</taxon>
        <taxon>Leishmania</taxon>
        <taxon>Leishmania guyanensis species complex</taxon>
    </lineage>
</organism>
<dbReference type="KEGG" id="lpan:LPMP_221460"/>
<feature type="compositionally biased region" description="Polar residues" evidence="1">
    <location>
        <begin position="158"/>
        <end position="167"/>
    </location>
</feature>
<name>A0A088RRB1_LEIPA</name>
<proteinExistence type="predicted"/>
<evidence type="ECO:0000256" key="1">
    <source>
        <dbReference type="SAM" id="MobiDB-lite"/>
    </source>
</evidence>
<evidence type="ECO:0000313" key="3">
    <source>
        <dbReference type="Proteomes" id="UP000063063"/>
    </source>
</evidence>
<feature type="region of interest" description="Disordered" evidence="1">
    <location>
        <begin position="311"/>
        <end position="330"/>
    </location>
</feature>
<feature type="compositionally biased region" description="Basic and acidic residues" evidence="1">
    <location>
        <begin position="311"/>
        <end position="321"/>
    </location>
</feature>
<gene>
    <name evidence="2" type="ORF">LPMP_221460</name>
</gene>
<dbReference type="OrthoDB" id="259639at2759"/>
<dbReference type="EMBL" id="CP009391">
    <property type="protein sequence ID" value="AIN98440.1"/>
    <property type="molecule type" value="Genomic_DNA"/>
</dbReference>
<dbReference type="RefSeq" id="XP_010699147.1">
    <property type="nucleotide sequence ID" value="XM_010700845.1"/>
</dbReference>
<sequence>MADHVLFTEEVSNVLTQPEGPRDEAREVPSVRCYYHLTRSYTVASFAGRRMFPGSLSSEMLHTTAKPVEGLSRPPRLLAAPPLAEGAEPLHMAVPVCPTGVSLMRPALSPNKGPSRPVAVCAPSSFRTATMSEAALVFESTMAEGMSKPASRPPAPNSRVQPAEETTTSPFRVNRVCAGQLPRYRQMVLPARRLQSRHVSKIKTLPTFKEADVSATLWSEAASQADVFAFFGSQDGSVDLAASSPLRGHNKAPVSKELSWTVVDAAYSSLCDLSFSENIFSAGETATGGSPGSGILRGHVIDPQAVLSFRRDGARRQREAPRASSNAVLQ</sequence>
<protein>
    <submittedName>
        <fullName evidence="2">Uncharacterized protein</fullName>
    </submittedName>
</protein>
<dbReference type="GeneID" id="22575192"/>